<organism evidence="3 4">
    <name type="scientific">Trichinella zimbabwensis</name>
    <dbReference type="NCBI Taxonomy" id="268475"/>
    <lineage>
        <taxon>Eukaryota</taxon>
        <taxon>Metazoa</taxon>
        <taxon>Ecdysozoa</taxon>
        <taxon>Nematoda</taxon>
        <taxon>Enoplea</taxon>
        <taxon>Dorylaimia</taxon>
        <taxon>Trichinellida</taxon>
        <taxon>Trichinellidae</taxon>
        <taxon>Trichinella</taxon>
    </lineage>
</organism>
<evidence type="ECO:0000256" key="1">
    <source>
        <dbReference type="SAM" id="MobiDB-lite"/>
    </source>
</evidence>
<protein>
    <submittedName>
        <fullName evidence="3">Uncharacterized protein</fullName>
    </submittedName>
</protein>
<keyword evidence="2" id="KW-0812">Transmembrane</keyword>
<evidence type="ECO:0000313" key="4">
    <source>
        <dbReference type="Proteomes" id="UP000055024"/>
    </source>
</evidence>
<feature type="compositionally biased region" description="Basic and acidic residues" evidence="1">
    <location>
        <begin position="1"/>
        <end position="11"/>
    </location>
</feature>
<reference evidence="3 4" key="1">
    <citation type="submission" date="2015-01" db="EMBL/GenBank/DDBJ databases">
        <title>Evolution of Trichinella species and genotypes.</title>
        <authorList>
            <person name="Korhonen P.K."/>
            <person name="Edoardo P."/>
            <person name="Giuseppe L.R."/>
            <person name="Gasser R.B."/>
        </authorList>
    </citation>
    <scope>NUCLEOTIDE SEQUENCE [LARGE SCALE GENOMIC DNA]</scope>
    <source>
        <strain evidence="3">ISS1029</strain>
    </source>
</reference>
<accession>A0A0V1GWB9</accession>
<dbReference type="AlphaFoldDB" id="A0A0V1GWB9"/>
<name>A0A0V1GWB9_9BILA</name>
<feature type="region of interest" description="Disordered" evidence="1">
    <location>
        <begin position="1"/>
        <end position="23"/>
    </location>
</feature>
<comment type="caution">
    <text evidence="3">The sequence shown here is derived from an EMBL/GenBank/DDBJ whole genome shotgun (WGS) entry which is preliminary data.</text>
</comment>
<evidence type="ECO:0000256" key="2">
    <source>
        <dbReference type="SAM" id="Phobius"/>
    </source>
</evidence>
<proteinExistence type="predicted"/>
<keyword evidence="2" id="KW-1133">Transmembrane helix</keyword>
<dbReference type="EMBL" id="JYDP01000224">
    <property type="protein sequence ID" value="KRZ02577.1"/>
    <property type="molecule type" value="Genomic_DNA"/>
</dbReference>
<keyword evidence="2" id="KW-0472">Membrane</keyword>
<gene>
    <name evidence="3" type="ORF">T11_10596</name>
</gene>
<sequence length="121" mass="14309">MKEKQDRERERERRRKAEKLNAEMHLGRRHQPPQFIYIKRGQWMLIDKKCAIFLLVLLMVMMMMIIIIVVLEEDRGMGEYGRVRVDRSVGRSVDQAGSIWPLTSGAPSFVVYIRPYSITTR</sequence>
<keyword evidence="4" id="KW-1185">Reference proteome</keyword>
<dbReference type="Proteomes" id="UP000055024">
    <property type="component" value="Unassembled WGS sequence"/>
</dbReference>
<feature type="transmembrane region" description="Helical" evidence="2">
    <location>
        <begin position="50"/>
        <end position="71"/>
    </location>
</feature>
<evidence type="ECO:0000313" key="3">
    <source>
        <dbReference type="EMBL" id="KRZ02577.1"/>
    </source>
</evidence>